<proteinExistence type="inferred from homology"/>
<comment type="pathway">
    <text evidence="4">Amino-acid biosynthesis; L-leucine biosynthesis; L-leucine from 3-methyl-2-oxobutanoate: step 4/4.</text>
</comment>
<dbReference type="Gene3D" id="3.30.470.10">
    <property type="match status" value="1"/>
</dbReference>
<comment type="function">
    <text evidence="1">Acts on leucine, isoleucine and valine.</text>
</comment>
<sequence>MSIIQAEHIMETHPEHARAPHDSKYANGSAFIQDHYCSVDEAGIPITDMGFLHADAAYDVVSVSRGHFFRLDDHIERFELSCEKFVLTNPYSRAETAEILTNMVKLVGVKDAYVWWCVTRGTNSNGDRSDLAGFQNKFYGFVIPYMYIAHDAERSRGFDVIVSKEFIRIPARSVDPTAKNLHWMDMKLSLGEALLSEKDWSVLTDEEGNLAEAPGANIFFIKNGEVYTPDSGCLEGITRKTTLELCAELGLPTHVEKVTADQLRDADEAFITSTAGGIMPINSVDDIVFGGTGGPGPLTATLHNLYWEKRWDGWLATPVDYDTPVNTESK</sequence>
<dbReference type="PANTHER" id="PTHR42743">
    <property type="entry name" value="AMINO-ACID AMINOTRANSFERASE"/>
    <property type="match status" value="1"/>
</dbReference>
<accession>A0ABY6QB72</accession>
<evidence type="ECO:0000256" key="3">
    <source>
        <dbReference type="ARBA" id="ARBA00004931"/>
    </source>
</evidence>
<organism evidence="10 11">
    <name type="scientific">Candidatus Paraluminiphilus aquimaris</name>
    <dbReference type="NCBI Taxonomy" id="2518994"/>
    <lineage>
        <taxon>Bacteria</taxon>
        <taxon>Pseudomonadati</taxon>
        <taxon>Pseudomonadota</taxon>
        <taxon>Gammaproteobacteria</taxon>
        <taxon>Cellvibrionales</taxon>
        <taxon>Halieaceae</taxon>
        <taxon>Candidatus Paraluminiphilus</taxon>
    </lineage>
</organism>
<keyword evidence="10" id="KW-0808">Transferase</keyword>
<comment type="pathway">
    <text evidence="3">Amino-acid biosynthesis; L-valine biosynthesis; L-valine from pyruvate: step 4/4.</text>
</comment>
<name>A0ABY6QB72_9GAMM</name>
<comment type="pathway">
    <text evidence="2">Amino-acid biosynthesis; L-isoleucine biosynthesis; L-isoleucine from 2-oxobutanoate: step 4/4.</text>
</comment>
<dbReference type="Pfam" id="PF01063">
    <property type="entry name" value="Aminotran_4"/>
    <property type="match status" value="1"/>
</dbReference>
<dbReference type="InterPro" id="IPR036038">
    <property type="entry name" value="Aminotransferase-like"/>
</dbReference>
<keyword evidence="11" id="KW-1185">Reference proteome</keyword>
<evidence type="ECO:0000313" key="11">
    <source>
        <dbReference type="Proteomes" id="UP001317963"/>
    </source>
</evidence>
<evidence type="ECO:0000256" key="7">
    <source>
        <dbReference type="ARBA" id="ARBA00048212"/>
    </source>
</evidence>
<evidence type="ECO:0000256" key="9">
    <source>
        <dbReference type="ARBA" id="ARBA00049229"/>
    </source>
</evidence>
<gene>
    <name evidence="10" type="ORF">E0F26_12360</name>
</gene>
<evidence type="ECO:0000256" key="1">
    <source>
        <dbReference type="ARBA" id="ARBA00003109"/>
    </source>
</evidence>
<keyword evidence="10" id="KW-0032">Aminotransferase</keyword>
<evidence type="ECO:0000256" key="6">
    <source>
        <dbReference type="ARBA" id="ARBA00013053"/>
    </source>
</evidence>
<dbReference type="InterPro" id="IPR043132">
    <property type="entry name" value="BCAT-like_C"/>
</dbReference>
<dbReference type="EMBL" id="CP036501">
    <property type="protein sequence ID" value="UZP75481.1"/>
    <property type="molecule type" value="Genomic_DNA"/>
</dbReference>
<dbReference type="PANTHER" id="PTHR42743:SF11">
    <property type="entry name" value="AMINODEOXYCHORISMATE LYASE"/>
    <property type="match status" value="1"/>
</dbReference>
<dbReference type="GO" id="GO:0008483">
    <property type="term" value="F:transaminase activity"/>
    <property type="evidence" value="ECO:0007669"/>
    <property type="project" value="UniProtKB-KW"/>
</dbReference>
<comment type="catalytic activity">
    <reaction evidence="9">
        <text>L-leucine + 2-oxoglutarate = 4-methyl-2-oxopentanoate + L-glutamate</text>
        <dbReference type="Rhea" id="RHEA:18321"/>
        <dbReference type="ChEBI" id="CHEBI:16810"/>
        <dbReference type="ChEBI" id="CHEBI:17865"/>
        <dbReference type="ChEBI" id="CHEBI:29985"/>
        <dbReference type="ChEBI" id="CHEBI:57427"/>
        <dbReference type="EC" id="2.6.1.42"/>
    </reaction>
</comment>
<evidence type="ECO:0000313" key="10">
    <source>
        <dbReference type="EMBL" id="UZP75481.1"/>
    </source>
</evidence>
<reference evidence="10 11" key="1">
    <citation type="submission" date="2019-02" db="EMBL/GenBank/DDBJ databases">
        <title>Halieaceae_genomes.</title>
        <authorList>
            <person name="Li S.-H."/>
        </authorList>
    </citation>
    <scope>NUCLEOTIDE SEQUENCE [LARGE SCALE GENOMIC DNA]</scope>
    <source>
        <strain evidence="10 11">JH123</strain>
    </source>
</reference>
<comment type="similarity">
    <text evidence="5">Belongs to the class-IV pyridoxal-phosphate-dependent aminotransferase family.</text>
</comment>
<comment type="catalytic activity">
    <reaction evidence="7">
        <text>L-valine + 2-oxoglutarate = 3-methyl-2-oxobutanoate + L-glutamate</text>
        <dbReference type="Rhea" id="RHEA:24813"/>
        <dbReference type="ChEBI" id="CHEBI:11851"/>
        <dbReference type="ChEBI" id="CHEBI:16810"/>
        <dbReference type="ChEBI" id="CHEBI:29985"/>
        <dbReference type="ChEBI" id="CHEBI:57762"/>
        <dbReference type="EC" id="2.6.1.42"/>
    </reaction>
</comment>
<evidence type="ECO:0000256" key="4">
    <source>
        <dbReference type="ARBA" id="ARBA00005072"/>
    </source>
</evidence>
<dbReference type="SUPFAM" id="SSF56752">
    <property type="entry name" value="D-aminoacid aminotransferase-like PLP-dependent enzymes"/>
    <property type="match status" value="1"/>
</dbReference>
<dbReference type="EC" id="2.6.1.42" evidence="6"/>
<evidence type="ECO:0000256" key="8">
    <source>
        <dbReference type="ARBA" id="ARBA00048798"/>
    </source>
</evidence>
<evidence type="ECO:0000256" key="5">
    <source>
        <dbReference type="ARBA" id="ARBA00009320"/>
    </source>
</evidence>
<dbReference type="InterPro" id="IPR043131">
    <property type="entry name" value="BCAT-like_N"/>
</dbReference>
<dbReference type="InterPro" id="IPR050571">
    <property type="entry name" value="Class-IV_PLP-Dep_Aminotrnsfr"/>
</dbReference>
<dbReference type="RefSeq" id="WP_279241966.1">
    <property type="nucleotide sequence ID" value="NZ_CP036501.1"/>
</dbReference>
<dbReference type="CDD" id="cd00449">
    <property type="entry name" value="PLPDE_IV"/>
    <property type="match status" value="1"/>
</dbReference>
<evidence type="ECO:0000256" key="2">
    <source>
        <dbReference type="ARBA" id="ARBA00004824"/>
    </source>
</evidence>
<comment type="catalytic activity">
    <reaction evidence="8">
        <text>L-isoleucine + 2-oxoglutarate = (S)-3-methyl-2-oxopentanoate + L-glutamate</text>
        <dbReference type="Rhea" id="RHEA:24801"/>
        <dbReference type="ChEBI" id="CHEBI:16810"/>
        <dbReference type="ChEBI" id="CHEBI:29985"/>
        <dbReference type="ChEBI" id="CHEBI:35146"/>
        <dbReference type="ChEBI" id="CHEBI:58045"/>
        <dbReference type="EC" id="2.6.1.42"/>
    </reaction>
</comment>
<dbReference type="Proteomes" id="UP001317963">
    <property type="component" value="Chromosome"/>
</dbReference>
<protein>
    <recommendedName>
        <fullName evidence="6">branched-chain-amino-acid transaminase</fullName>
        <ecNumber evidence="6">2.6.1.42</ecNumber>
    </recommendedName>
</protein>
<dbReference type="Gene3D" id="3.20.10.10">
    <property type="entry name" value="D-amino Acid Aminotransferase, subunit A, domain 2"/>
    <property type="match status" value="1"/>
</dbReference>
<dbReference type="InterPro" id="IPR001544">
    <property type="entry name" value="Aminotrans_IV"/>
</dbReference>